<feature type="chain" id="PRO_5044785616" description="Sulfatase N-terminal domain-containing protein" evidence="8">
    <location>
        <begin position="48"/>
        <end position="609"/>
    </location>
</feature>
<keyword evidence="4" id="KW-0378">Hydrolase</keyword>
<evidence type="ECO:0000256" key="8">
    <source>
        <dbReference type="SAM" id="SignalP"/>
    </source>
</evidence>
<evidence type="ECO:0000256" key="5">
    <source>
        <dbReference type="ARBA" id="ARBA00022837"/>
    </source>
</evidence>
<dbReference type="PANTHER" id="PTHR10342:SF264">
    <property type="entry name" value="MIP05773P-RELATED"/>
    <property type="match status" value="1"/>
</dbReference>
<evidence type="ECO:0000256" key="4">
    <source>
        <dbReference type="ARBA" id="ARBA00022801"/>
    </source>
</evidence>
<protein>
    <recommendedName>
        <fullName evidence="9">Sulfatase N-terminal domain-containing protein</fullName>
    </recommendedName>
</protein>
<accession>A0ABD2XPD8</accession>
<dbReference type="Gene3D" id="3.40.720.10">
    <property type="entry name" value="Alkaline Phosphatase, subunit A"/>
    <property type="match status" value="1"/>
</dbReference>
<keyword evidence="11" id="KW-1185">Reference proteome</keyword>
<keyword evidence="7" id="KW-0472">Membrane</keyword>
<dbReference type="InterPro" id="IPR024607">
    <property type="entry name" value="Sulfatase_CS"/>
</dbReference>
<keyword evidence="5" id="KW-0106">Calcium</keyword>
<keyword evidence="7" id="KW-1133">Transmembrane helix</keyword>
<dbReference type="SUPFAM" id="SSF53649">
    <property type="entry name" value="Alkaline phosphatase-like"/>
    <property type="match status" value="1"/>
</dbReference>
<keyword evidence="3" id="KW-0479">Metal-binding</keyword>
<dbReference type="EMBL" id="JBJJXI010000018">
    <property type="protein sequence ID" value="KAL3406989.1"/>
    <property type="molecule type" value="Genomic_DNA"/>
</dbReference>
<keyword evidence="6" id="KW-0325">Glycoprotein</keyword>
<dbReference type="Gene3D" id="3.30.1120.10">
    <property type="match status" value="1"/>
</dbReference>
<gene>
    <name evidence="10" type="ORF">TKK_001083</name>
</gene>
<dbReference type="GO" id="GO:0008484">
    <property type="term" value="F:sulfuric ester hydrolase activity"/>
    <property type="evidence" value="ECO:0007669"/>
    <property type="project" value="UniProtKB-ARBA"/>
</dbReference>
<dbReference type="InterPro" id="IPR047115">
    <property type="entry name" value="ARSB"/>
</dbReference>
<evidence type="ECO:0000256" key="2">
    <source>
        <dbReference type="ARBA" id="ARBA00008779"/>
    </source>
</evidence>
<evidence type="ECO:0000313" key="10">
    <source>
        <dbReference type="EMBL" id="KAL3406989.1"/>
    </source>
</evidence>
<feature type="transmembrane region" description="Helical" evidence="7">
    <location>
        <begin position="583"/>
        <end position="605"/>
    </location>
</feature>
<reference evidence="10 11" key="1">
    <citation type="journal article" date="2024" name="bioRxiv">
        <title>A reference genome for Trichogramma kaykai: A tiny desert-dwelling parasitoid wasp with competing sex-ratio distorters.</title>
        <authorList>
            <person name="Culotta J."/>
            <person name="Lindsey A.R."/>
        </authorList>
    </citation>
    <scope>NUCLEOTIDE SEQUENCE [LARGE SCALE GENOMIC DNA]</scope>
    <source>
        <strain evidence="10 11">KSX58</strain>
    </source>
</reference>
<sequence length="609" mass="68529">MTAVNPRTMMIMTTMTRRRRGQSLSSLGRLALLLCLVLISTTSMGRAEVQFDAPPHIVVFMADDLGWNDVGFHGSTQIPTPNIDALAYNGIILNRHYVQPSCTPTRAAFLTGKYPIRMGMQGGSILGGEPRGIPLNVRILPEYLQGLGYDTKLIGKWHVGYHTPQHTPNRRGFDYFLGFYNSYVGYYDYRYSQANMSGFDMHMNDHPAYGTEGSYATDLFTDTALDVITRHDPMRPLYMQISHLAPHAPLDVPYENVFDEEFRHISEPNRRAYAKMVSKLDESLGRVVSSLGDRGMLSNSIILFLTDNGGAPIGKFRNWGSNWPLRGTKYTLYEGGVRGVAAIWSPRLLSKGRVSDQLIHVTDWLPTLYSAAGGDLRDLGPIDGVNQWDVLSIGTGNVRDKILLNIDEVTKTEAAIYQRFKLVRGSLFKGYYDSVEGETGRGRYAPIYNTTKIKNSAVSDAIRQHLGVPVTQESGMWQLQSQATVLCRPNMTNTHYNNRYSLASCNETECLFDLSVDPCETNNIAKSYPRWINELDLYLEKYGNVMVRQLRQSVDYMADPRRWNYTWQPWLSVYDSVYAYPNAAAAIGTFAVCAHMGLVLLIVSLRAFI</sequence>
<evidence type="ECO:0000313" key="11">
    <source>
        <dbReference type="Proteomes" id="UP001627154"/>
    </source>
</evidence>
<feature type="signal peptide" evidence="8">
    <location>
        <begin position="1"/>
        <end position="47"/>
    </location>
</feature>
<dbReference type="Pfam" id="PF00884">
    <property type="entry name" value="Sulfatase"/>
    <property type="match status" value="1"/>
</dbReference>
<feature type="domain" description="Sulfatase N-terminal" evidence="9">
    <location>
        <begin position="55"/>
        <end position="373"/>
    </location>
</feature>
<evidence type="ECO:0000259" key="9">
    <source>
        <dbReference type="Pfam" id="PF00884"/>
    </source>
</evidence>
<evidence type="ECO:0000256" key="1">
    <source>
        <dbReference type="ARBA" id="ARBA00001913"/>
    </source>
</evidence>
<name>A0ABD2XPD8_9HYME</name>
<dbReference type="PANTHER" id="PTHR10342">
    <property type="entry name" value="ARYLSULFATASE"/>
    <property type="match status" value="1"/>
</dbReference>
<evidence type="ECO:0000256" key="3">
    <source>
        <dbReference type="ARBA" id="ARBA00022723"/>
    </source>
</evidence>
<dbReference type="PROSITE" id="PS00149">
    <property type="entry name" value="SULFATASE_2"/>
    <property type="match status" value="1"/>
</dbReference>
<keyword evidence="8" id="KW-0732">Signal</keyword>
<dbReference type="Proteomes" id="UP001627154">
    <property type="component" value="Unassembled WGS sequence"/>
</dbReference>
<dbReference type="PROSITE" id="PS00523">
    <property type="entry name" value="SULFATASE_1"/>
    <property type="match status" value="1"/>
</dbReference>
<dbReference type="AlphaFoldDB" id="A0ABD2XPD8"/>
<dbReference type="GO" id="GO:0046872">
    <property type="term" value="F:metal ion binding"/>
    <property type="evidence" value="ECO:0007669"/>
    <property type="project" value="UniProtKB-KW"/>
</dbReference>
<organism evidence="10 11">
    <name type="scientific">Trichogramma kaykai</name>
    <dbReference type="NCBI Taxonomy" id="54128"/>
    <lineage>
        <taxon>Eukaryota</taxon>
        <taxon>Metazoa</taxon>
        <taxon>Ecdysozoa</taxon>
        <taxon>Arthropoda</taxon>
        <taxon>Hexapoda</taxon>
        <taxon>Insecta</taxon>
        <taxon>Pterygota</taxon>
        <taxon>Neoptera</taxon>
        <taxon>Endopterygota</taxon>
        <taxon>Hymenoptera</taxon>
        <taxon>Apocrita</taxon>
        <taxon>Proctotrupomorpha</taxon>
        <taxon>Chalcidoidea</taxon>
        <taxon>Trichogrammatidae</taxon>
        <taxon>Trichogramma</taxon>
    </lineage>
</organism>
<dbReference type="InterPro" id="IPR000917">
    <property type="entry name" value="Sulfatase_N"/>
</dbReference>
<comment type="caution">
    <text evidence="10">The sequence shown here is derived from an EMBL/GenBank/DDBJ whole genome shotgun (WGS) entry which is preliminary data.</text>
</comment>
<proteinExistence type="inferred from homology"/>
<comment type="similarity">
    <text evidence="2">Belongs to the sulfatase family.</text>
</comment>
<evidence type="ECO:0000256" key="7">
    <source>
        <dbReference type="SAM" id="Phobius"/>
    </source>
</evidence>
<keyword evidence="7" id="KW-0812">Transmembrane</keyword>
<dbReference type="CDD" id="cd16029">
    <property type="entry name" value="4-S"/>
    <property type="match status" value="1"/>
</dbReference>
<dbReference type="InterPro" id="IPR017850">
    <property type="entry name" value="Alkaline_phosphatase_core_sf"/>
</dbReference>
<comment type="cofactor">
    <cofactor evidence="1">
        <name>Ca(2+)</name>
        <dbReference type="ChEBI" id="CHEBI:29108"/>
    </cofactor>
</comment>
<evidence type="ECO:0000256" key="6">
    <source>
        <dbReference type="ARBA" id="ARBA00023180"/>
    </source>
</evidence>